<keyword evidence="4" id="KW-1185">Reference proteome</keyword>
<dbReference type="PANTHER" id="PTHR33470:SF4">
    <property type="entry name" value="OS01G0164025 PROTEIN"/>
    <property type="match status" value="1"/>
</dbReference>
<organism evidence="3 4">
    <name type="scientific">Cinchona calisaya</name>
    <dbReference type="NCBI Taxonomy" id="153742"/>
    <lineage>
        <taxon>Eukaryota</taxon>
        <taxon>Viridiplantae</taxon>
        <taxon>Streptophyta</taxon>
        <taxon>Embryophyta</taxon>
        <taxon>Tracheophyta</taxon>
        <taxon>Spermatophyta</taxon>
        <taxon>Magnoliopsida</taxon>
        <taxon>eudicotyledons</taxon>
        <taxon>Gunneridae</taxon>
        <taxon>Pentapetalae</taxon>
        <taxon>asterids</taxon>
        <taxon>lamiids</taxon>
        <taxon>Gentianales</taxon>
        <taxon>Rubiaceae</taxon>
        <taxon>Cinchonoideae</taxon>
        <taxon>Cinchoneae</taxon>
        <taxon>Cinchona</taxon>
    </lineage>
</organism>
<evidence type="ECO:0000313" key="4">
    <source>
        <dbReference type="Proteomes" id="UP001630127"/>
    </source>
</evidence>
<evidence type="ECO:0008006" key="5">
    <source>
        <dbReference type="Google" id="ProtNLM"/>
    </source>
</evidence>
<feature type="chain" id="PRO_5044749407" description="Pollen Ole e 1 allergen and extensin family protein" evidence="2">
    <location>
        <begin position="25"/>
        <end position="174"/>
    </location>
</feature>
<evidence type="ECO:0000256" key="1">
    <source>
        <dbReference type="ARBA" id="ARBA00022729"/>
    </source>
</evidence>
<dbReference type="AlphaFoldDB" id="A0ABD2ZYB8"/>
<gene>
    <name evidence="3" type="ORF">ACH5RR_016837</name>
</gene>
<protein>
    <recommendedName>
        <fullName evidence="5">Pollen Ole e 1 allergen and extensin family protein</fullName>
    </recommendedName>
</protein>
<evidence type="ECO:0000313" key="3">
    <source>
        <dbReference type="EMBL" id="KAL3524003.1"/>
    </source>
</evidence>
<feature type="signal peptide" evidence="2">
    <location>
        <begin position="1"/>
        <end position="24"/>
    </location>
</feature>
<sequence length="174" mass="19172">MASSQLKFLTSLLLLSWAYASTSANQQGPVEKQVEVGIEGVVYCQSCERYGTWSFSGAKPISNATISVICKNYKDRVSFYKAFQTGPNGYFYAELKGFKMVHSLLDHPLQSCRVRLVSSAQENCNVLTNVNYGLDGAPLRYENKRLVGSQYEAVVYAAGPLAFHPAHCVPKTPS</sequence>
<accession>A0ABD2ZYB8</accession>
<evidence type="ECO:0000256" key="2">
    <source>
        <dbReference type="SAM" id="SignalP"/>
    </source>
</evidence>
<dbReference type="Pfam" id="PF01190">
    <property type="entry name" value="Pollen_Ole_e_1"/>
    <property type="match status" value="1"/>
</dbReference>
<proteinExistence type="predicted"/>
<dbReference type="EMBL" id="JBJUIK010000007">
    <property type="protein sequence ID" value="KAL3524003.1"/>
    <property type="molecule type" value="Genomic_DNA"/>
</dbReference>
<keyword evidence="1 2" id="KW-0732">Signal</keyword>
<reference evidence="3 4" key="1">
    <citation type="submission" date="2024-11" db="EMBL/GenBank/DDBJ databases">
        <title>A near-complete genome assembly of Cinchona calisaya.</title>
        <authorList>
            <person name="Lian D.C."/>
            <person name="Zhao X.W."/>
            <person name="Wei L."/>
        </authorList>
    </citation>
    <scope>NUCLEOTIDE SEQUENCE [LARGE SCALE GENOMIC DNA]</scope>
    <source>
        <tissue evidence="3">Nenye</tissue>
    </source>
</reference>
<comment type="caution">
    <text evidence="3">The sequence shown here is derived from an EMBL/GenBank/DDBJ whole genome shotgun (WGS) entry which is preliminary data.</text>
</comment>
<dbReference type="Proteomes" id="UP001630127">
    <property type="component" value="Unassembled WGS sequence"/>
</dbReference>
<name>A0ABD2ZYB8_9GENT</name>
<dbReference type="PANTHER" id="PTHR33470">
    <property type="entry name" value="OS01G0164075 PROTEIN"/>
    <property type="match status" value="1"/>
</dbReference>